<accession>A0A0T6B4R5</accession>
<keyword evidence="12" id="KW-1185">Reference proteome</keyword>
<gene>
    <name evidence="11" type="ORF">AMK59_4453</name>
</gene>
<dbReference type="SUPFAM" id="SSF81321">
    <property type="entry name" value="Family A G protein-coupled receptor-like"/>
    <property type="match status" value="1"/>
</dbReference>
<evidence type="ECO:0000256" key="7">
    <source>
        <dbReference type="SAM" id="Phobius"/>
    </source>
</evidence>
<evidence type="ECO:0000256" key="4">
    <source>
        <dbReference type="ARBA" id="ARBA00022692"/>
    </source>
</evidence>
<feature type="transmembrane region" description="Helical" evidence="7">
    <location>
        <begin position="577"/>
        <end position="596"/>
    </location>
</feature>
<evidence type="ECO:0000256" key="1">
    <source>
        <dbReference type="ARBA" id="ARBA00004141"/>
    </source>
</evidence>
<evidence type="ECO:0000259" key="10">
    <source>
        <dbReference type="Pfam" id="PF14703"/>
    </source>
</evidence>
<dbReference type="Pfam" id="PF13967">
    <property type="entry name" value="RSN1_TM"/>
    <property type="match status" value="1"/>
</dbReference>
<proteinExistence type="inferred from homology"/>
<organism evidence="11 12">
    <name type="scientific">Oryctes borbonicus</name>
    <dbReference type="NCBI Taxonomy" id="1629725"/>
    <lineage>
        <taxon>Eukaryota</taxon>
        <taxon>Metazoa</taxon>
        <taxon>Ecdysozoa</taxon>
        <taxon>Arthropoda</taxon>
        <taxon>Hexapoda</taxon>
        <taxon>Insecta</taxon>
        <taxon>Pterygota</taxon>
        <taxon>Neoptera</taxon>
        <taxon>Endopterygota</taxon>
        <taxon>Coleoptera</taxon>
        <taxon>Polyphaga</taxon>
        <taxon>Scarabaeiformia</taxon>
        <taxon>Scarabaeidae</taxon>
        <taxon>Dynastinae</taxon>
        <taxon>Oryctes</taxon>
    </lineage>
</organism>
<dbReference type="GO" id="GO:0005886">
    <property type="term" value="C:plasma membrane"/>
    <property type="evidence" value="ECO:0007669"/>
    <property type="project" value="TreeGrafter"/>
</dbReference>
<feature type="transmembrane region" description="Helical" evidence="7">
    <location>
        <begin position="464"/>
        <end position="490"/>
    </location>
</feature>
<dbReference type="AlphaFoldDB" id="A0A0T6B4R5"/>
<keyword evidence="5 7" id="KW-1133">Transmembrane helix</keyword>
<dbReference type="InterPro" id="IPR027815">
    <property type="entry name" value="CSC1/OSCA1-like_cyt"/>
</dbReference>
<comment type="subcellular location">
    <subcellularLocation>
        <location evidence="1">Membrane</location>
        <topology evidence="1">Multi-pass membrane protein</topology>
    </subcellularLocation>
</comment>
<feature type="domain" description="CSC1/OSCA1-like N-terminal transmembrane" evidence="9">
    <location>
        <begin position="38"/>
        <end position="194"/>
    </location>
</feature>
<keyword evidence="6 7" id="KW-0472">Membrane</keyword>
<feature type="transmembrane region" description="Helical" evidence="7">
    <location>
        <begin position="176"/>
        <end position="195"/>
    </location>
</feature>
<feature type="transmembrane region" description="Helical" evidence="7">
    <location>
        <begin position="39"/>
        <end position="56"/>
    </location>
</feature>
<dbReference type="OrthoDB" id="1689567at2759"/>
<feature type="transmembrane region" description="Helical" evidence="7">
    <location>
        <begin position="423"/>
        <end position="443"/>
    </location>
</feature>
<sequence>MSSYTDFFDTSNMSDTCMSAARRNVWSFGDYYEGIPETLLLNVICWLVLLLMFAILRNRAWDYGRLALVQSEKWTQLFYKTENESNESSDSILTTDAGCSWFPNIFKINKQKIFARCGPDAVHYLSFQQHLIFLMAIIMVVCIVVILPVNFQGTLQGSVTTFGHTTISNLEALSNLLWIHVIASFLFVPLTVLIMRRCSSHISSASLVSSRTLMVTNVSHQHRSEEDIKNYLGVCYPNVEIKEIQIAYRIKKLMEVEEHRIAAQEALCYCISNKSQNIKVQKHGCVTCCRCNLQDAEQYYSRIENELSTVVVSERTKALESPLGICFITVGSEDQAKYVADKFMPGSIRTWNITKAPSPLDINWENLEVSMRHWYSKAIIINVILFIFFFFLTTPAIVVNTLNTYTAAQKDIINSISPVFSEFLPTLLLLTMSALMPVIVAYSDQWMSHWTKSKQNLATMNKTFFFLLFMVLILPSLGLTSAQAFVEWSLQPKNKTMRWECIFLEDKGAFFVNYVITTALIGTALELLRFPELAMYVWRLLWMKSKAEKVTIRKQILSIFPFGIHYSWTLLIYTITTVYSVICPLITPFGLLYLCLKHLVDKHNIYYVYKPITMSEEGQQIHSSAVRFVRVAVILLQVAMAAFATIRGGLSLMAITTILGFFATLGLFFMLSPFPSCRSKPKTITGLEIENEKYIAPVLITSRDVKASISFIGNQNGYGSSTVTGEITISRPGSSMA</sequence>
<feature type="transmembrane region" description="Helical" evidence="7">
    <location>
        <begin position="131"/>
        <end position="151"/>
    </location>
</feature>
<dbReference type="GO" id="GO:0005227">
    <property type="term" value="F:calcium-activated cation channel activity"/>
    <property type="evidence" value="ECO:0007669"/>
    <property type="project" value="InterPro"/>
</dbReference>
<feature type="transmembrane region" description="Helical" evidence="7">
    <location>
        <begin position="652"/>
        <end position="672"/>
    </location>
</feature>
<evidence type="ECO:0000256" key="6">
    <source>
        <dbReference type="ARBA" id="ARBA00023136"/>
    </source>
</evidence>
<dbReference type="Pfam" id="PF14703">
    <property type="entry name" value="PHM7_cyt"/>
    <property type="match status" value="1"/>
</dbReference>
<dbReference type="InterPro" id="IPR032880">
    <property type="entry name" value="CSC1/OSCA1-like_N"/>
</dbReference>
<evidence type="ECO:0000313" key="12">
    <source>
        <dbReference type="Proteomes" id="UP000051574"/>
    </source>
</evidence>
<dbReference type="Pfam" id="PF02714">
    <property type="entry name" value="RSN1_7TM"/>
    <property type="match status" value="1"/>
</dbReference>
<name>A0A0T6B4R5_9SCAR</name>
<dbReference type="InterPro" id="IPR045122">
    <property type="entry name" value="Csc1-like"/>
</dbReference>
<keyword evidence="4 7" id="KW-0812">Transmembrane</keyword>
<feature type="transmembrane region" description="Helical" evidence="7">
    <location>
        <begin position="628"/>
        <end position="646"/>
    </location>
</feature>
<feature type="transmembrane region" description="Helical" evidence="7">
    <location>
        <begin position="379"/>
        <end position="403"/>
    </location>
</feature>
<feature type="domain" description="CSC1/OSCA1-like cytosolic" evidence="10">
    <location>
        <begin position="210"/>
        <end position="366"/>
    </location>
</feature>
<evidence type="ECO:0000259" key="9">
    <source>
        <dbReference type="Pfam" id="PF13967"/>
    </source>
</evidence>
<feature type="transmembrane region" description="Helical" evidence="7">
    <location>
        <begin position="510"/>
        <end position="530"/>
    </location>
</feature>
<evidence type="ECO:0008006" key="13">
    <source>
        <dbReference type="Google" id="ProtNLM"/>
    </source>
</evidence>
<feature type="domain" description="CSC1/OSCA1-like 7TM region" evidence="8">
    <location>
        <begin position="378"/>
        <end position="642"/>
    </location>
</feature>
<dbReference type="PANTHER" id="PTHR13018:SF5">
    <property type="entry name" value="RE44586P"/>
    <property type="match status" value="1"/>
</dbReference>
<reference evidence="11 12" key="1">
    <citation type="submission" date="2015-09" db="EMBL/GenBank/DDBJ databases">
        <title>Draft genome of the scarab beetle Oryctes borbonicus.</title>
        <authorList>
            <person name="Meyer J.M."/>
            <person name="Markov G.V."/>
            <person name="Baskaran P."/>
            <person name="Herrmann M."/>
            <person name="Sommer R.J."/>
            <person name="Roedelsperger C."/>
        </authorList>
    </citation>
    <scope>NUCLEOTIDE SEQUENCE [LARGE SCALE GENOMIC DNA]</scope>
    <source>
        <strain evidence="11">OB123</strain>
        <tissue evidence="11">Whole animal</tissue>
    </source>
</reference>
<evidence type="ECO:0000259" key="8">
    <source>
        <dbReference type="Pfam" id="PF02714"/>
    </source>
</evidence>
<feature type="transmembrane region" description="Helical" evidence="7">
    <location>
        <begin position="551"/>
        <end position="571"/>
    </location>
</feature>
<evidence type="ECO:0000256" key="2">
    <source>
        <dbReference type="ARBA" id="ARBA00007779"/>
    </source>
</evidence>
<dbReference type="InterPro" id="IPR003864">
    <property type="entry name" value="CSC1/OSCA1-like_7TM"/>
</dbReference>
<keyword evidence="3" id="KW-0813">Transport</keyword>
<evidence type="ECO:0000313" key="11">
    <source>
        <dbReference type="EMBL" id="KRT82348.1"/>
    </source>
</evidence>
<comment type="similarity">
    <text evidence="2">Belongs to the CSC1 (TC 1.A.17) family.</text>
</comment>
<dbReference type="EMBL" id="LJIG01009804">
    <property type="protein sequence ID" value="KRT82348.1"/>
    <property type="molecule type" value="Genomic_DNA"/>
</dbReference>
<comment type="caution">
    <text evidence="11">The sequence shown here is derived from an EMBL/GenBank/DDBJ whole genome shotgun (WGS) entry which is preliminary data.</text>
</comment>
<dbReference type="PANTHER" id="PTHR13018">
    <property type="entry name" value="PROBABLE MEMBRANE PROTEIN DUF221-RELATED"/>
    <property type="match status" value="1"/>
</dbReference>
<protein>
    <recommendedName>
        <fullName evidence="13">CSC1/OSCA1-like 7TM region domain-containing protein</fullName>
    </recommendedName>
</protein>
<evidence type="ECO:0000256" key="3">
    <source>
        <dbReference type="ARBA" id="ARBA00022448"/>
    </source>
</evidence>
<dbReference type="Proteomes" id="UP000051574">
    <property type="component" value="Unassembled WGS sequence"/>
</dbReference>
<evidence type="ECO:0000256" key="5">
    <source>
        <dbReference type="ARBA" id="ARBA00022989"/>
    </source>
</evidence>